<evidence type="ECO:0000313" key="2">
    <source>
        <dbReference type="Proteomes" id="UP001303046"/>
    </source>
</evidence>
<name>A0ABR1CSY9_NECAM</name>
<evidence type="ECO:0000313" key="1">
    <source>
        <dbReference type="EMBL" id="KAK6741444.1"/>
    </source>
</evidence>
<gene>
    <name evidence="1" type="primary">Necator_chrIII.g10117</name>
    <name evidence="1" type="ORF">RB195_009352</name>
</gene>
<dbReference type="Proteomes" id="UP001303046">
    <property type="component" value="Unassembled WGS sequence"/>
</dbReference>
<organism evidence="1 2">
    <name type="scientific">Necator americanus</name>
    <name type="common">Human hookworm</name>
    <dbReference type="NCBI Taxonomy" id="51031"/>
    <lineage>
        <taxon>Eukaryota</taxon>
        <taxon>Metazoa</taxon>
        <taxon>Ecdysozoa</taxon>
        <taxon>Nematoda</taxon>
        <taxon>Chromadorea</taxon>
        <taxon>Rhabditida</taxon>
        <taxon>Rhabditina</taxon>
        <taxon>Rhabditomorpha</taxon>
        <taxon>Strongyloidea</taxon>
        <taxon>Ancylostomatidae</taxon>
        <taxon>Bunostominae</taxon>
        <taxon>Necator</taxon>
    </lineage>
</organism>
<proteinExistence type="predicted"/>
<reference evidence="1 2" key="1">
    <citation type="submission" date="2023-08" db="EMBL/GenBank/DDBJ databases">
        <title>A Necator americanus chromosomal reference genome.</title>
        <authorList>
            <person name="Ilik V."/>
            <person name="Petrzelkova K.J."/>
            <person name="Pardy F."/>
            <person name="Fuh T."/>
            <person name="Niatou-Singa F.S."/>
            <person name="Gouil Q."/>
            <person name="Baker L."/>
            <person name="Ritchie M.E."/>
            <person name="Jex A.R."/>
            <person name="Gazzola D."/>
            <person name="Li H."/>
            <person name="Toshio Fujiwara R."/>
            <person name="Zhan B."/>
            <person name="Aroian R.V."/>
            <person name="Pafco B."/>
            <person name="Schwarz E.M."/>
        </authorList>
    </citation>
    <scope>NUCLEOTIDE SEQUENCE [LARGE SCALE GENOMIC DNA]</scope>
    <source>
        <strain evidence="1 2">Aroian</strain>
        <tissue evidence="1">Whole animal</tissue>
    </source>
</reference>
<sequence length="73" mass="8058">MQLLFILELHGVGKDMFSNVSPKNSADKSMESAKIVAVTLNNARSACCITEILAEIRSRYLDPDSDLRDASTR</sequence>
<protein>
    <recommendedName>
        <fullName evidence="3">Ras-associating domain-containing protein</fullName>
    </recommendedName>
</protein>
<dbReference type="EMBL" id="JAVFWL010000003">
    <property type="protein sequence ID" value="KAK6741444.1"/>
    <property type="molecule type" value="Genomic_DNA"/>
</dbReference>
<keyword evidence="2" id="KW-1185">Reference proteome</keyword>
<comment type="caution">
    <text evidence="1">The sequence shown here is derived from an EMBL/GenBank/DDBJ whole genome shotgun (WGS) entry which is preliminary data.</text>
</comment>
<evidence type="ECO:0008006" key="3">
    <source>
        <dbReference type="Google" id="ProtNLM"/>
    </source>
</evidence>
<accession>A0ABR1CSY9</accession>